<comment type="catalytic activity">
    <reaction evidence="8">
        <text>L-tyrosyl-[protein] + ATP = O-phospho-L-tyrosyl-[protein] + ADP + H(+)</text>
        <dbReference type="Rhea" id="RHEA:10596"/>
        <dbReference type="Rhea" id="RHEA-COMP:10136"/>
        <dbReference type="Rhea" id="RHEA-COMP:20101"/>
        <dbReference type="ChEBI" id="CHEBI:15378"/>
        <dbReference type="ChEBI" id="CHEBI:30616"/>
        <dbReference type="ChEBI" id="CHEBI:46858"/>
        <dbReference type="ChEBI" id="CHEBI:61978"/>
        <dbReference type="ChEBI" id="CHEBI:456216"/>
        <dbReference type="EC" id="2.7.10.2"/>
    </reaction>
</comment>
<sequence length="775" mass="86031">MSTDQTSLPVERTNREIRFDSPIDLTPGSSNEFPHINDVVEMDDTGGTGISHVFHAVRRRWLPAFSIGVLLAAVAATSVWLLDVPEYTARALLRISSRHGTLLKQNGEANGDFEVYKLTQRQLIRGSFVINAALRDTEVLRLPMVEQEPDPVAWLQSALSVNFPDNAEIMEVRLSGENSKAISKIVNAVVQAYMDEVVDAEAISRTTRLSSLERAYSETENDLRSKRSEFRRLADTLGTGDTASLSLVQQNALQQFAALRSELTKVQLELLRARANVLGMEPREAPVEKDAVVAKKPVVDGDKEAPEASVANSDEESEEIDFELERIMAADEVMVAFKSQIMQLENEILAIEQTAAPKIQNQYVSRLRDKISELEEQVSLRKDQLTKDKEQWSVATHRAELNKARSEVAILEQMEKQLDESVQLFEKEAKQFGRSSIDVEMMRTEIDSLEGILSRLGHEIENTKIELKSDSRVSVLQEAQPPKSKNPRSYAMVGVAGVFGFMLPVAGFVFWDLRSQRINVPSDVSDNLRMNVLGAIPLVPQRVLAQSRKNSKKQQYWKSLIAESIGGIVARLFRQSGANKNRVVMISSALAGEGKTTLAGQIAYALAESGARTVLVDFDLRRPALDISFDIELTPGVTELLSGEVEFDDAIQQTGIGTLDIVAAGDWGHNSLRELTSDRMDSFFKSLRSQYDYVIVDGSPILPVVDARLIGQYVDGVVMAVLRDVSRGAKVQAARDLLSVFGVPFLGVVVVGTTREDVYDYTSRRDRKKRLVHVG</sequence>
<evidence type="ECO:0000256" key="10">
    <source>
        <dbReference type="SAM" id="Phobius"/>
    </source>
</evidence>
<evidence type="ECO:0000256" key="6">
    <source>
        <dbReference type="ARBA" id="ARBA00022840"/>
    </source>
</evidence>
<dbReference type="CDD" id="cd05387">
    <property type="entry name" value="BY-kinase"/>
    <property type="match status" value="1"/>
</dbReference>
<protein>
    <recommendedName>
        <fullName evidence="2">non-specific protein-tyrosine kinase</fullName>
        <ecNumber evidence="2">2.7.10.2</ecNumber>
    </recommendedName>
</protein>
<dbReference type="OrthoDB" id="9775724at2"/>
<evidence type="ECO:0000313" key="13">
    <source>
        <dbReference type="Proteomes" id="UP000238322"/>
    </source>
</evidence>
<keyword evidence="10" id="KW-0472">Membrane</keyword>
<keyword evidence="7" id="KW-0829">Tyrosine-protein kinase</keyword>
<evidence type="ECO:0000256" key="4">
    <source>
        <dbReference type="ARBA" id="ARBA00022741"/>
    </source>
</evidence>
<dbReference type="GO" id="GO:0005886">
    <property type="term" value="C:plasma membrane"/>
    <property type="evidence" value="ECO:0007669"/>
    <property type="project" value="TreeGrafter"/>
</dbReference>
<dbReference type="PANTHER" id="PTHR32309">
    <property type="entry name" value="TYROSINE-PROTEIN KINASE"/>
    <property type="match status" value="1"/>
</dbReference>
<feature type="transmembrane region" description="Helical" evidence="10">
    <location>
        <begin position="61"/>
        <end position="82"/>
    </location>
</feature>
<dbReference type="PANTHER" id="PTHR32309:SF13">
    <property type="entry name" value="FERRIC ENTEROBACTIN TRANSPORT PROTEIN FEPE"/>
    <property type="match status" value="1"/>
</dbReference>
<keyword evidence="3" id="KW-0808">Transferase</keyword>
<keyword evidence="9" id="KW-0175">Coiled coil</keyword>
<dbReference type="RefSeq" id="WP_105332976.1">
    <property type="nucleotide sequence ID" value="NZ_PUHY01000015.1"/>
</dbReference>
<dbReference type="InterPro" id="IPR027417">
    <property type="entry name" value="P-loop_NTPase"/>
</dbReference>
<keyword evidence="5" id="KW-0418">Kinase</keyword>
<evidence type="ECO:0000256" key="5">
    <source>
        <dbReference type="ARBA" id="ARBA00022777"/>
    </source>
</evidence>
<evidence type="ECO:0000313" key="12">
    <source>
        <dbReference type="EMBL" id="PQO29782.1"/>
    </source>
</evidence>
<keyword evidence="4" id="KW-0547">Nucleotide-binding</keyword>
<dbReference type="GO" id="GO:0005524">
    <property type="term" value="F:ATP binding"/>
    <property type="evidence" value="ECO:0007669"/>
    <property type="project" value="UniProtKB-KW"/>
</dbReference>
<dbReference type="AlphaFoldDB" id="A0A2S8FCC0"/>
<dbReference type="Gene3D" id="3.40.50.300">
    <property type="entry name" value="P-loop containing nucleotide triphosphate hydrolases"/>
    <property type="match status" value="1"/>
</dbReference>
<evidence type="ECO:0000256" key="7">
    <source>
        <dbReference type="ARBA" id="ARBA00023137"/>
    </source>
</evidence>
<evidence type="ECO:0000256" key="1">
    <source>
        <dbReference type="ARBA" id="ARBA00007316"/>
    </source>
</evidence>
<dbReference type="NCBIfam" id="TIGR01007">
    <property type="entry name" value="eps_fam"/>
    <property type="match status" value="1"/>
</dbReference>
<reference evidence="12 13" key="1">
    <citation type="submission" date="2018-02" db="EMBL/GenBank/DDBJ databases">
        <title>Comparative genomes isolates from brazilian mangrove.</title>
        <authorList>
            <person name="Araujo J.E."/>
            <person name="Taketani R.G."/>
            <person name="Silva M.C.P."/>
            <person name="Loureco M.V."/>
            <person name="Andreote F.D."/>
        </authorList>
    </citation>
    <scope>NUCLEOTIDE SEQUENCE [LARGE SCALE GENOMIC DNA]</scope>
    <source>
        <strain evidence="12 13">Hex-1 MGV</strain>
    </source>
</reference>
<dbReference type="Proteomes" id="UP000238322">
    <property type="component" value="Unassembled WGS sequence"/>
</dbReference>
<evidence type="ECO:0000256" key="2">
    <source>
        <dbReference type="ARBA" id="ARBA00011903"/>
    </source>
</evidence>
<dbReference type="InterPro" id="IPR050445">
    <property type="entry name" value="Bact_polysacc_biosynth/exp"/>
</dbReference>
<evidence type="ECO:0000256" key="8">
    <source>
        <dbReference type="ARBA" id="ARBA00051245"/>
    </source>
</evidence>
<feature type="domain" description="AAA" evidence="11">
    <location>
        <begin position="582"/>
        <end position="705"/>
    </location>
</feature>
<comment type="caution">
    <text evidence="12">The sequence shown here is derived from an EMBL/GenBank/DDBJ whole genome shotgun (WGS) entry which is preliminary data.</text>
</comment>
<comment type="similarity">
    <text evidence="1">Belongs to the CpsD/CapB family.</text>
</comment>
<keyword evidence="10" id="KW-1133">Transmembrane helix</keyword>
<dbReference type="EMBL" id="PUHY01000015">
    <property type="protein sequence ID" value="PQO29782.1"/>
    <property type="molecule type" value="Genomic_DNA"/>
</dbReference>
<feature type="coiled-coil region" evidence="9">
    <location>
        <begin position="327"/>
        <end position="431"/>
    </location>
</feature>
<evidence type="ECO:0000256" key="3">
    <source>
        <dbReference type="ARBA" id="ARBA00022679"/>
    </source>
</evidence>
<keyword evidence="10" id="KW-0812">Transmembrane</keyword>
<proteinExistence type="inferred from homology"/>
<gene>
    <name evidence="12" type="ORF">C5Y83_27455</name>
</gene>
<name>A0A2S8FCC0_9BACT</name>
<dbReference type="Pfam" id="PF13614">
    <property type="entry name" value="AAA_31"/>
    <property type="match status" value="1"/>
</dbReference>
<evidence type="ECO:0000259" key="11">
    <source>
        <dbReference type="Pfam" id="PF13614"/>
    </source>
</evidence>
<keyword evidence="6" id="KW-0067">ATP-binding</keyword>
<dbReference type="EC" id="2.7.10.2" evidence="2"/>
<feature type="transmembrane region" description="Helical" evidence="10">
    <location>
        <begin position="490"/>
        <end position="511"/>
    </location>
</feature>
<dbReference type="InterPro" id="IPR025669">
    <property type="entry name" value="AAA_dom"/>
</dbReference>
<dbReference type="GO" id="GO:0004715">
    <property type="term" value="F:non-membrane spanning protein tyrosine kinase activity"/>
    <property type="evidence" value="ECO:0007669"/>
    <property type="project" value="UniProtKB-EC"/>
</dbReference>
<evidence type="ECO:0000256" key="9">
    <source>
        <dbReference type="SAM" id="Coils"/>
    </source>
</evidence>
<dbReference type="SUPFAM" id="SSF52540">
    <property type="entry name" value="P-loop containing nucleoside triphosphate hydrolases"/>
    <property type="match status" value="1"/>
</dbReference>
<accession>A0A2S8FCC0</accession>
<organism evidence="12 13">
    <name type="scientific">Blastopirellula marina</name>
    <dbReference type="NCBI Taxonomy" id="124"/>
    <lineage>
        <taxon>Bacteria</taxon>
        <taxon>Pseudomonadati</taxon>
        <taxon>Planctomycetota</taxon>
        <taxon>Planctomycetia</taxon>
        <taxon>Pirellulales</taxon>
        <taxon>Pirellulaceae</taxon>
        <taxon>Blastopirellula</taxon>
    </lineage>
</organism>
<dbReference type="InterPro" id="IPR005702">
    <property type="entry name" value="Wzc-like_C"/>
</dbReference>